<feature type="transmembrane region" description="Helical" evidence="1">
    <location>
        <begin position="6"/>
        <end position="24"/>
    </location>
</feature>
<name>A0AB39BVK6_9BACI</name>
<gene>
    <name evidence="2" type="ORF">AB3N04_05155</name>
</gene>
<dbReference type="AlphaFoldDB" id="A0AB39BVK6"/>
<keyword evidence="1" id="KW-0812">Transmembrane</keyword>
<evidence type="ECO:0008006" key="3">
    <source>
        <dbReference type="Google" id="ProtNLM"/>
    </source>
</evidence>
<accession>A0AB39BVK6</accession>
<dbReference type="RefSeq" id="WP_368505038.1">
    <property type="nucleotide sequence ID" value="NZ_CP162551.1"/>
</dbReference>
<dbReference type="EMBL" id="CP162551">
    <property type="protein sequence ID" value="XDI37709.1"/>
    <property type="molecule type" value="Genomic_DNA"/>
</dbReference>
<sequence length="55" mass="6437">MGIGSMIVFYIVPVVLVALVIRWIRLIKVNSEEQVQQNKEIITLLEEIRQRKDTL</sequence>
<protein>
    <recommendedName>
        <fullName evidence="3">DUF4083 domain-containing protein</fullName>
    </recommendedName>
</protein>
<keyword evidence="1" id="KW-0472">Membrane</keyword>
<organism evidence="2">
    <name type="scientific">Alkalihalophilus sp. As8PL</name>
    <dbReference type="NCBI Taxonomy" id="3237103"/>
    <lineage>
        <taxon>Bacteria</taxon>
        <taxon>Bacillati</taxon>
        <taxon>Bacillota</taxon>
        <taxon>Bacilli</taxon>
        <taxon>Bacillales</taxon>
        <taxon>Bacillaceae</taxon>
        <taxon>Alkalihalophilus</taxon>
    </lineage>
</organism>
<reference evidence="2" key="1">
    <citation type="submission" date="2024-07" db="EMBL/GenBank/DDBJ databases">
        <title>Identification and characteristics of an arsenic-resistant bacterial isolate, which belongs to a novel species.</title>
        <authorList>
            <person name="Juszczyk A."/>
            <person name="Kowalczyk A."/>
            <person name="Was K."/>
            <person name="Kosowicz W."/>
            <person name="Budzyn A."/>
            <person name="Latowski D."/>
        </authorList>
    </citation>
    <scope>NUCLEOTIDE SEQUENCE</scope>
    <source>
        <strain evidence="2">As8PL</strain>
    </source>
</reference>
<evidence type="ECO:0000313" key="2">
    <source>
        <dbReference type="EMBL" id="XDI37709.1"/>
    </source>
</evidence>
<proteinExistence type="predicted"/>
<evidence type="ECO:0000256" key="1">
    <source>
        <dbReference type="SAM" id="Phobius"/>
    </source>
</evidence>
<keyword evidence="1" id="KW-1133">Transmembrane helix</keyword>